<dbReference type="Proteomes" id="UP000533306">
    <property type="component" value="Unassembled WGS sequence"/>
</dbReference>
<dbReference type="SUPFAM" id="SSF111369">
    <property type="entry name" value="HlyD-like secretion proteins"/>
    <property type="match status" value="1"/>
</dbReference>
<dbReference type="InterPro" id="IPR058625">
    <property type="entry name" value="MdtA-like_BSH"/>
</dbReference>
<keyword evidence="5" id="KW-1185">Reference proteome</keyword>
<dbReference type="NCBIfam" id="TIGR01730">
    <property type="entry name" value="RND_mfp"/>
    <property type="match status" value="1"/>
</dbReference>
<reference evidence="4 5" key="1">
    <citation type="submission" date="2020-08" db="EMBL/GenBank/DDBJ databases">
        <title>Genomic Encyclopedia of Type Strains, Phase IV (KMG-IV): sequencing the most valuable type-strain genomes for metagenomic binning, comparative biology and taxonomic classification.</title>
        <authorList>
            <person name="Goeker M."/>
        </authorList>
    </citation>
    <scope>NUCLEOTIDE SEQUENCE [LARGE SCALE GENOMIC DNA]</scope>
    <source>
        <strain evidence="4 5">DSM 11099</strain>
    </source>
</reference>
<dbReference type="Gene3D" id="2.40.50.100">
    <property type="match status" value="1"/>
</dbReference>
<name>A0A7W9VT49_9HYPH</name>
<dbReference type="PANTHER" id="PTHR30469:SF11">
    <property type="entry name" value="BLL4320 PROTEIN"/>
    <property type="match status" value="1"/>
</dbReference>
<dbReference type="AlphaFoldDB" id="A0A7W9VT49"/>
<evidence type="ECO:0000259" key="2">
    <source>
        <dbReference type="Pfam" id="PF25917"/>
    </source>
</evidence>
<organism evidence="4 5">
    <name type="scientific">Aquamicrobium lusatiense</name>
    <dbReference type="NCBI Taxonomy" id="89772"/>
    <lineage>
        <taxon>Bacteria</taxon>
        <taxon>Pseudomonadati</taxon>
        <taxon>Pseudomonadota</taxon>
        <taxon>Alphaproteobacteria</taxon>
        <taxon>Hyphomicrobiales</taxon>
        <taxon>Phyllobacteriaceae</taxon>
        <taxon>Aquamicrobium</taxon>
    </lineage>
</organism>
<dbReference type="InterPro" id="IPR006143">
    <property type="entry name" value="RND_pump_MFP"/>
</dbReference>
<feature type="domain" description="Multidrug resistance protein MdtA-like barrel-sandwich hybrid" evidence="2">
    <location>
        <begin position="70"/>
        <end position="191"/>
    </location>
</feature>
<evidence type="ECO:0000259" key="3">
    <source>
        <dbReference type="Pfam" id="PF25954"/>
    </source>
</evidence>
<dbReference type="InterPro" id="IPR058792">
    <property type="entry name" value="Beta-barrel_RND_2"/>
</dbReference>
<dbReference type="GO" id="GO:0015562">
    <property type="term" value="F:efflux transmembrane transporter activity"/>
    <property type="evidence" value="ECO:0007669"/>
    <property type="project" value="TreeGrafter"/>
</dbReference>
<evidence type="ECO:0000313" key="4">
    <source>
        <dbReference type="EMBL" id="MBB6011434.1"/>
    </source>
</evidence>
<sequence length="404" mass="42877">MIKRFIIAFILLVVVCGGIVGFNLFRDKAIQDFFANMPVNPVAVSTFKVEPITWTPKLEAIGTVAAAQGVDLTVETTGIVKEILFKANDKVEQGQVLVRLDDAVQKADLEAAKTQEALDKQALDRAVALQKRGVGTDATLDNARASWQTSISQVAKLQAVLDQKLLKAPFSGTIGIPRIEEGQYVAPGNAVTTLQDLDTMRADFSVAEQRFPDLQIGREVLFGLDGDDMPYKGAITGIDPKIDPASRLASARAEISNPDGKLSPGQFVQVRVVLPSEENIIAVPQTAVITSLYGDYVYVVRPAAERKAGAAAAGTEPAKEEAAAADAAKPAEPAKADDKQSLVANQVFVTIGRRSDGRIEIIKGISAGDEVVTAGQNRLNNGSAVFIDNAVDPSKAGQPGSKSE</sequence>
<dbReference type="Gene3D" id="2.40.30.170">
    <property type="match status" value="1"/>
</dbReference>
<comment type="caution">
    <text evidence="4">The sequence shown here is derived from an EMBL/GenBank/DDBJ whole genome shotgun (WGS) entry which is preliminary data.</text>
</comment>
<dbReference type="Gene3D" id="1.10.287.470">
    <property type="entry name" value="Helix hairpin bin"/>
    <property type="match status" value="1"/>
</dbReference>
<dbReference type="Gene3D" id="2.40.420.20">
    <property type="match status" value="1"/>
</dbReference>
<dbReference type="FunFam" id="2.40.30.170:FF:000010">
    <property type="entry name" value="Efflux RND transporter periplasmic adaptor subunit"/>
    <property type="match status" value="1"/>
</dbReference>
<gene>
    <name evidence="4" type="ORF">HNR59_000779</name>
</gene>
<dbReference type="PANTHER" id="PTHR30469">
    <property type="entry name" value="MULTIDRUG RESISTANCE PROTEIN MDTA"/>
    <property type="match status" value="1"/>
</dbReference>
<dbReference type="GO" id="GO:1990281">
    <property type="term" value="C:efflux pump complex"/>
    <property type="evidence" value="ECO:0007669"/>
    <property type="project" value="TreeGrafter"/>
</dbReference>
<dbReference type="Pfam" id="PF25917">
    <property type="entry name" value="BSH_RND"/>
    <property type="match status" value="1"/>
</dbReference>
<accession>A0A7W9VT49</accession>
<feature type="domain" description="CusB-like beta-barrel" evidence="3">
    <location>
        <begin position="204"/>
        <end position="272"/>
    </location>
</feature>
<protein>
    <submittedName>
        <fullName evidence="4">Membrane fusion protein (Multidrug efflux system)</fullName>
    </submittedName>
</protein>
<dbReference type="Pfam" id="PF25954">
    <property type="entry name" value="Beta-barrel_RND_2"/>
    <property type="match status" value="1"/>
</dbReference>
<evidence type="ECO:0000256" key="1">
    <source>
        <dbReference type="ARBA" id="ARBA00009477"/>
    </source>
</evidence>
<dbReference type="EMBL" id="JACHEU010000001">
    <property type="protein sequence ID" value="MBB6011434.1"/>
    <property type="molecule type" value="Genomic_DNA"/>
</dbReference>
<evidence type="ECO:0000313" key="5">
    <source>
        <dbReference type="Proteomes" id="UP000533306"/>
    </source>
</evidence>
<comment type="similarity">
    <text evidence="1">Belongs to the membrane fusion protein (MFP) (TC 8.A.1) family.</text>
</comment>
<dbReference type="RefSeq" id="WP_183826248.1">
    <property type="nucleotide sequence ID" value="NZ_JACHEU010000001.1"/>
</dbReference>
<proteinExistence type="inferred from homology"/>